<organism evidence="20 21">
    <name type="scientific">Plasmodiophora brassicae</name>
    <name type="common">Clubroot disease agent</name>
    <dbReference type="NCBI Taxonomy" id="37360"/>
    <lineage>
        <taxon>Eukaryota</taxon>
        <taxon>Sar</taxon>
        <taxon>Rhizaria</taxon>
        <taxon>Endomyxa</taxon>
        <taxon>Phytomyxea</taxon>
        <taxon>Plasmodiophorida</taxon>
        <taxon>Plasmodiophoridae</taxon>
        <taxon>Plasmodiophora</taxon>
    </lineage>
</organism>
<evidence type="ECO:0000256" key="14">
    <source>
        <dbReference type="PIRSR" id="PIRSR606539-2"/>
    </source>
</evidence>
<feature type="transmembrane region" description="Helical" evidence="16">
    <location>
        <begin position="1032"/>
        <end position="1053"/>
    </location>
</feature>
<evidence type="ECO:0000256" key="6">
    <source>
        <dbReference type="ARBA" id="ARBA00022741"/>
    </source>
</evidence>
<dbReference type="GO" id="GO:0140326">
    <property type="term" value="F:ATPase-coupled intramembrane lipid transporter activity"/>
    <property type="evidence" value="ECO:0007669"/>
    <property type="project" value="UniProtKB-EC"/>
</dbReference>
<feature type="binding site" evidence="14">
    <location>
        <position position="556"/>
    </location>
    <ligand>
        <name>ATP</name>
        <dbReference type="ChEBI" id="CHEBI:30616"/>
    </ligand>
</feature>
<dbReference type="SUPFAM" id="SSF81653">
    <property type="entry name" value="Calcium ATPase, transduction domain A"/>
    <property type="match status" value="1"/>
</dbReference>
<feature type="transmembrane region" description="Helical" evidence="16">
    <location>
        <begin position="962"/>
        <end position="983"/>
    </location>
</feature>
<feature type="binding site" evidence="15">
    <location>
        <position position="786"/>
    </location>
    <ligand>
        <name>Mg(2+)</name>
        <dbReference type="ChEBI" id="CHEBI:18420"/>
    </ligand>
</feature>
<evidence type="ECO:0000256" key="15">
    <source>
        <dbReference type="PIRSR" id="PIRSR606539-3"/>
    </source>
</evidence>
<dbReference type="InterPro" id="IPR008250">
    <property type="entry name" value="ATPase_P-typ_transduc_dom_A_sf"/>
</dbReference>
<keyword evidence="9 16" id="KW-1278">Translocase</keyword>
<keyword evidence="10 16" id="KW-1133">Transmembrane helix</keyword>
<feature type="binding site" evidence="14">
    <location>
        <position position="671"/>
    </location>
    <ligand>
        <name>ATP</name>
        <dbReference type="ChEBI" id="CHEBI:30616"/>
    </ligand>
</feature>
<dbReference type="GO" id="GO:0000287">
    <property type="term" value="F:magnesium ion binding"/>
    <property type="evidence" value="ECO:0007669"/>
    <property type="project" value="UniProtKB-UniRule"/>
</dbReference>
<sequence>MASTDGGVVSPVAGDAGRRIVHCSNRALNAEFPTNKIRTTKYTLLTFLPLNLLEQFSRHINRYFLLIACLQLVSAITPVNPVTTWAPLIVIFGLSAAKEALDDFGRAKQDKIANQKKYKIIQDGELVEVESQEIHVGDIVKLYDGDQVPCDICILATSAPDGACFVQTMNLDGETNLKARTAVPNLQALDVKAIENFQEVLVCAPPDSSIYRFDSHIGNISLSGDQLIQQTTTIKNTAYVYGVAVYTGADTKFAQNKGTAHVKWTKVDGFINRVAIALFIFQLVIVAIFGAVGNVWERTTGSRHYYLNTSKEDAYINLAIYPLRFLLLISTIIPISLKVTLDVCKFFYAKFIGWDLRLFDDGVDEGHPDQEPYEPAQANNTSISEDLGQIQVVLTDKTGTLTENRMIFRKCSIKGALFTERECGSGGRLFLAGAHNESSVTLNFLRNIALNNSVTPSQDASGRLMYDSIGLHASIRLTHALPRYKSPSPDEESLVEAAAQLGVKLVSRHGPMIELNVHGQTESYLVRQELTFTSERRRMSVIVQDRATGNLVMYTKGGDDVIVERVASLSEEDRITVSHLNSFAGEGLRTLAFAQRYVDSNEFAAWTEKFNEANTVVHGREEALSSLFAEIEHDFDLCGASAIEDRLQTGVPDTIKTLRLAGIKFWMLTGDKFSTALQIATTCNLKSSLSDTGVLLEINAISEDGIHSELDAHHGTLKAVNGTRDVCVILRGASLGAALSSTNRDRFLALCLAANAVICCRFSPKQKAQVVRMVKDAGLMTLAIGDGGNDVSMIMEAHVGVGIRGREGLQAARAADYQINYFRSLQPLLLIHGRQSYLRTCLVAQYSYFKSFEFCIVQILFAFASGYSGSALFDSACIAAYNALLFVPILTFVFDQDIPGDQVLRVPEVYLDCQASQHFTWTTYLIWMFRGFFQAIVVYSGSCLFYNNDFITRNGLPADFETLGLLAFFSFLLVQSVTMFLELQYVTRYNVIGIVGFHILGCAMLYFASTQIAFDSLIQLGSAQFVFSDPVFWLANVIIVAAAILPVLAIQVIRPIPKPILTVSENDCLSPGVVDSDEESGDTHIVG</sequence>
<protein>
    <recommendedName>
        <fullName evidence="16">Phospholipid-transporting ATPase</fullName>
        <ecNumber evidence="16">7.6.2.1</ecNumber>
    </recommendedName>
</protein>
<feature type="binding site" evidence="14">
    <location>
        <position position="669"/>
    </location>
    <ligand>
        <name>ATP</name>
        <dbReference type="ChEBI" id="CHEBI:30616"/>
    </ligand>
</feature>
<feature type="binding site" evidence="14">
    <location>
        <position position="396"/>
    </location>
    <ligand>
        <name>ATP</name>
        <dbReference type="ChEBI" id="CHEBI:30616"/>
    </ligand>
</feature>
<dbReference type="SFLD" id="SFLDG00002">
    <property type="entry name" value="C1.7:_P-type_atpase_like"/>
    <property type="match status" value="1"/>
</dbReference>
<dbReference type="EC" id="7.6.2.1" evidence="16"/>
<feature type="binding site" evidence="14">
    <location>
        <position position="761"/>
    </location>
    <ligand>
        <name>ATP</name>
        <dbReference type="ChEBI" id="CHEBI:30616"/>
    </ligand>
</feature>
<dbReference type="GO" id="GO:0005524">
    <property type="term" value="F:ATP binding"/>
    <property type="evidence" value="ECO:0007669"/>
    <property type="project" value="UniProtKB-UniRule"/>
</dbReference>
<feature type="binding site" evidence="14">
    <location>
        <position position="789"/>
    </location>
    <ligand>
        <name>ATP</name>
        <dbReference type="ChEBI" id="CHEBI:30616"/>
    </ligand>
</feature>
<dbReference type="InterPro" id="IPR059000">
    <property type="entry name" value="ATPase_P-type_domA"/>
</dbReference>
<comment type="similarity">
    <text evidence="3 16">Belongs to the cation transport ATPase (P-type) (TC 3.A.3) family. Type IV subfamily.</text>
</comment>
<dbReference type="Proteomes" id="UP000039324">
    <property type="component" value="Unassembled WGS sequence"/>
</dbReference>
<evidence type="ECO:0000256" key="16">
    <source>
        <dbReference type="RuleBase" id="RU362033"/>
    </source>
</evidence>
<dbReference type="PANTHER" id="PTHR24092">
    <property type="entry name" value="PROBABLE PHOSPHOLIPID-TRANSPORTING ATPASE"/>
    <property type="match status" value="1"/>
</dbReference>
<keyword evidence="21" id="KW-1185">Reference proteome</keyword>
<feature type="binding site" evidence="14">
    <location>
        <position position="532"/>
    </location>
    <ligand>
        <name>ATP</name>
        <dbReference type="ChEBI" id="CHEBI:30616"/>
    </ligand>
</feature>
<evidence type="ECO:0000256" key="10">
    <source>
        <dbReference type="ARBA" id="ARBA00022989"/>
    </source>
</evidence>
<dbReference type="OrthoDB" id="377733at2759"/>
<dbReference type="InterPro" id="IPR018303">
    <property type="entry name" value="ATPase_P-typ_P_site"/>
</dbReference>
<evidence type="ECO:0000256" key="4">
    <source>
        <dbReference type="ARBA" id="ARBA00022692"/>
    </source>
</evidence>
<dbReference type="PRINTS" id="PR00119">
    <property type="entry name" value="CATATPASE"/>
</dbReference>
<evidence type="ECO:0000256" key="8">
    <source>
        <dbReference type="ARBA" id="ARBA00022842"/>
    </source>
</evidence>
<evidence type="ECO:0000256" key="2">
    <source>
        <dbReference type="ARBA" id="ARBA00004308"/>
    </source>
</evidence>
<evidence type="ECO:0000313" key="21">
    <source>
        <dbReference type="Proteomes" id="UP000039324"/>
    </source>
</evidence>
<dbReference type="SFLD" id="SFLDS00003">
    <property type="entry name" value="Haloacid_Dehalogenase"/>
    <property type="match status" value="1"/>
</dbReference>
<evidence type="ECO:0000256" key="3">
    <source>
        <dbReference type="ARBA" id="ARBA00008109"/>
    </source>
</evidence>
<accession>A0A0G4ISK1</accession>
<dbReference type="SUPFAM" id="SSF81660">
    <property type="entry name" value="Metal cation-transporting ATPase, ATP-binding domain N"/>
    <property type="match status" value="1"/>
</dbReference>
<dbReference type="NCBIfam" id="TIGR01652">
    <property type="entry name" value="ATPase-Plipid"/>
    <property type="match status" value="1"/>
</dbReference>
<evidence type="ECO:0000256" key="7">
    <source>
        <dbReference type="ARBA" id="ARBA00022840"/>
    </source>
</evidence>
<dbReference type="GO" id="GO:0005886">
    <property type="term" value="C:plasma membrane"/>
    <property type="evidence" value="ECO:0007669"/>
    <property type="project" value="TreeGrafter"/>
</dbReference>
<dbReference type="SFLD" id="SFLDF00027">
    <property type="entry name" value="p-type_atpase"/>
    <property type="match status" value="1"/>
</dbReference>
<comment type="catalytic activity">
    <reaction evidence="12 16">
        <text>ATP + H2O + phospholipidSide 1 = ADP + phosphate + phospholipidSide 2.</text>
        <dbReference type="EC" id="7.6.2.1"/>
    </reaction>
</comment>
<comment type="subcellular location">
    <subcellularLocation>
        <location evidence="2">Endomembrane system</location>
    </subcellularLocation>
    <subcellularLocation>
        <location evidence="1 16">Membrane</location>
        <topology evidence="1 16">Multi-pass membrane protein</topology>
    </subcellularLocation>
</comment>
<dbReference type="GO" id="GO:0016887">
    <property type="term" value="F:ATP hydrolysis activity"/>
    <property type="evidence" value="ECO:0007669"/>
    <property type="project" value="InterPro"/>
</dbReference>
<evidence type="ECO:0000256" key="9">
    <source>
        <dbReference type="ARBA" id="ARBA00022967"/>
    </source>
</evidence>
<dbReference type="FunFam" id="3.40.50.1000:FF:000084">
    <property type="entry name" value="Phospholipid-transporting ATPase"/>
    <property type="match status" value="1"/>
</dbReference>
<feature type="binding site" evidence="14">
    <location>
        <position position="398"/>
    </location>
    <ligand>
        <name>ATP</name>
        <dbReference type="ChEBI" id="CHEBI:30616"/>
    </ligand>
</feature>
<dbReference type="Gene3D" id="3.40.50.1000">
    <property type="entry name" value="HAD superfamily/HAD-like"/>
    <property type="match status" value="1"/>
</dbReference>
<keyword evidence="6 14" id="KW-0547">Nucleotide-binding</keyword>
<feature type="binding site" evidence="14">
    <location>
        <position position="790"/>
    </location>
    <ligand>
        <name>ATP</name>
        <dbReference type="ChEBI" id="CHEBI:30616"/>
    </ligand>
</feature>
<keyword evidence="5 15" id="KW-0479">Metal-binding</keyword>
<dbReference type="Pfam" id="PF16212">
    <property type="entry name" value="PhoLip_ATPase_C"/>
    <property type="match status" value="1"/>
</dbReference>
<keyword evidence="11 16" id="KW-0472">Membrane</keyword>
<reference evidence="20 21" key="1">
    <citation type="submission" date="2015-02" db="EMBL/GenBank/DDBJ databases">
        <authorList>
            <person name="Chooi Y.-H."/>
        </authorList>
    </citation>
    <scope>NUCLEOTIDE SEQUENCE [LARGE SCALE GENOMIC DNA]</scope>
    <source>
        <strain evidence="20">E3</strain>
    </source>
</reference>
<dbReference type="Gene3D" id="2.70.150.10">
    <property type="entry name" value="Calcium-transporting ATPase, cytoplasmic transduction domain A"/>
    <property type="match status" value="1"/>
</dbReference>
<evidence type="ECO:0000256" key="13">
    <source>
        <dbReference type="PIRSR" id="PIRSR606539-1"/>
    </source>
</evidence>
<dbReference type="InterPro" id="IPR001757">
    <property type="entry name" value="P_typ_ATPase"/>
</dbReference>
<dbReference type="Gene3D" id="3.40.1110.10">
    <property type="entry name" value="Calcium-transporting ATPase, cytoplasmic domain N"/>
    <property type="match status" value="1"/>
</dbReference>
<feature type="active site" description="4-aspartylphosphate intermediate" evidence="13">
    <location>
        <position position="396"/>
    </location>
</feature>
<dbReference type="PANTHER" id="PTHR24092:SF19">
    <property type="entry name" value="PHOSPHOLIPID-TRANSPORTING ATPASE"/>
    <property type="match status" value="1"/>
</dbReference>
<dbReference type="STRING" id="37360.A0A0G4ISK1"/>
<evidence type="ECO:0000313" key="20">
    <source>
        <dbReference type="EMBL" id="CEO98338.1"/>
    </source>
</evidence>
<dbReference type="InterPro" id="IPR023299">
    <property type="entry name" value="ATPase_P-typ_cyto_dom_N"/>
</dbReference>
<comment type="cofactor">
    <cofactor evidence="15">
        <name>Mg(2+)</name>
        <dbReference type="ChEBI" id="CHEBI:18420"/>
    </cofactor>
</comment>
<feature type="domain" description="P-type ATPase N-terminal" evidence="18">
    <location>
        <begin position="21"/>
        <end position="85"/>
    </location>
</feature>
<dbReference type="InterPro" id="IPR044492">
    <property type="entry name" value="P_typ_ATPase_HD_dom"/>
</dbReference>
<feature type="binding site" evidence="14">
    <location>
        <position position="767"/>
    </location>
    <ligand>
        <name>ATP</name>
        <dbReference type="ChEBI" id="CHEBI:30616"/>
    </ligand>
</feature>
<keyword evidence="4 16" id="KW-0812">Transmembrane</keyword>
<feature type="domain" description="P-type ATPase A" evidence="17">
    <location>
        <begin position="115"/>
        <end position="216"/>
    </location>
</feature>
<feature type="binding site" evidence="14">
    <location>
        <position position="589"/>
    </location>
    <ligand>
        <name>ATP</name>
        <dbReference type="ChEBI" id="CHEBI:30616"/>
    </ligand>
</feature>
<dbReference type="InterPro" id="IPR036412">
    <property type="entry name" value="HAD-like_sf"/>
</dbReference>
<dbReference type="OMA" id="HIIANFF"/>
<keyword evidence="8 15" id="KW-0460">Magnesium</keyword>
<feature type="binding site" evidence="15">
    <location>
        <position position="398"/>
    </location>
    <ligand>
        <name>Mg(2+)</name>
        <dbReference type="ChEBI" id="CHEBI:18420"/>
    </ligand>
</feature>
<dbReference type="InterPro" id="IPR023298">
    <property type="entry name" value="ATPase_P-typ_TM_dom_sf"/>
</dbReference>
<feature type="domain" description="P-type ATPase C-terminal" evidence="19">
    <location>
        <begin position="812"/>
        <end position="1055"/>
    </location>
</feature>
<feature type="binding site" evidence="14">
    <location>
        <position position="670"/>
    </location>
    <ligand>
        <name>ATP</name>
        <dbReference type="ChEBI" id="CHEBI:30616"/>
    </ligand>
</feature>
<evidence type="ECO:0000259" key="17">
    <source>
        <dbReference type="Pfam" id="PF00122"/>
    </source>
</evidence>
<feature type="binding site" evidence="14">
    <location>
        <position position="491"/>
    </location>
    <ligand>
        <name>ATP</name>
        <dbReference type="ChEBI" id="CHEBI:30616"/>
    </ligand>
</feature>
<dbReference type="AlphaFoldDB" id="A0A0G4ISK1"/>
<evidence type="ECO:0000259" key="19">
    <source>
        <dbReference type="Pfam" id="PF16212"/>
    </source>
</evidence>
<feature type="binding site" evidence="14">
    <location>
        <position position="397"/>
    </location>
    <ligand>
        <name>ATP</name>
        <dbReference type="ChEBI" id="CHEBI:30616"/>
    </ligand>
</feature>
<evidence type="ECO:0000256" key="5">
    <source>
        <dbReference type="ARBA" id="ARBA00022723"/>
    </source>
</evidence>
<dbReference type="Pfam" id="PF16209">
    <property type="entry name" value="PhoLip_ATPase_N"/>
    <property type="match status" value="1"/>
</dbReference>
<keyword evidence="7 14" id="KW-0067">ATP-binding</keyword>
<dbReference type="InterPro" id="IPR023214">
    <property type="entry name" value="HAD_sf"/>
</dbReference>
<dbReference type="PROSITE" id="PS00154">
    <property type="entry name" value="ATPASE_E1_E2"/>
    <property type="match status" value="1"/>
</dbReference>
<feature type="transmembrane region" description="Helical" evidence="16">
    <location>
        <begin position="316"/>
        <end position="337"/>
    </location>
</feature>
<name>A0A0G4ISK1_PLABS</name>
<evidence type="ECO:0000259" key="18">
    <source>
        <dbReference type="Pfam" id="PF16209"/>
    </source>
</evidence>
<dbReference type="NCBIfam" id="TIGR01494">
    <property type="entry name" value="ATPase_P-type"/>
    <property type="match status" value="1"/>
</dbReference>
<feature type="transmembrane region" description="Helical" evidence="16">
    <location>
        <begin position="924"/>
        <end position="942"/>
    </location>
</feature>
<dbReference type="InterPro" id="IPR032631">
    <property type="entry name" value="P-type_ATPase_N"/>
</dbReference>
<feature type="binding site" evidence="15">
    <location>
        <position position="790"/>
    </location>
    <ligand>
        <name>Mg(2+)</name>
        <dbReference type="ChEBI" id="CHEBI:18420"/>
    </ligand>
</feature>
<dbReference type="InterPro" id="IPR006539">
    <property type="entry name" value="P-type_ATPase_IV"/>
</dbReference>
<feature type="transmembrane region" description="Helical" evidence="16">
    <location>
        <begin position="274"/>
        <end position="296"/>
    </location>
</feature>
<dbReference type="Pfam" id="PF13246">
    <property type="entry name" value="Cation_ATPase"/>
    <property type="match status" value="1"/>
</dbReference>
<feature type="binding site" evidence="15">
    <location>
        <position position="396"/>
    </location>
    <ligand>
        <name>Mg(2+)</name>
        <dbReference type="ChEBI" id="CHEBI:18420"/>
    </ligand>
</feature>
<dbReference type="GO" id="GO:0045332">
    <property type="term" value="P:phospholipid translocation"/>
    <property type="evidence" value="ECO:0007669"/>
    <property type="project" value="TreeGrafter"/>
</dbReference>
<gene>
    <name evidence="20" type="ORF">PBRA_006452</name>
</gene>
<dbReference type="SUPFAM" id="SSF81665">
    <property type="entry name" value="Calcium ATPase, transmembrane domain M"/>
    <property type="match status" value="1"/>
</dbReference>
<dbReference type="SUPFAM" id="SSF56784">
    <property type="entry name" value="HAD-like"/>
    <property type="match status" value="1"/>
</dbReference>
<proteinExistence type="inferred from homology"/>
<evidence type="ECO:0000256" key="11">
    <source>
        <dbReference type="ARBA" id="ARBA00023136"/>
    </source>
</evidence>
<evidence type="ECO:0000256" key="12">
    <source>
        <dbReference type="ARBA" id="ARBA00034036"/>
    </source>
</evidence>
<feature type="transmembrane region" description="Helical" evidence="16">
    <location>
        <begin position="990"/>
        <end position="1012"/>
    </location>
</feature>
<evidence type="ECO:0000256" key="1">
    <source>
        <dbReference type="ARBA" id="ARBA00004141"/>
    </source>
</evidence>
<dbReference type="EMBL" id="CDSF01000084">
    <property type="protein sequence ID" value="CEO98338.1"/>
    <property type="molecule type" value="Genomic_DNA"/>
</dbReference>
<dbReference type="Pfam" id="PF00122">
    <property type="entry name" value="E1-E2_ATPase"/>
    <property type="match status" value="1"/>
</dbReference>
<dbReference type="InterPro" id="IPR032630">
    <property type="entry name" value="P_typ_ATPase_c"/>
</dbReference>